<dbReference type="InterPro" id="IPR038076">
    <property type="entry name" value="MgtE_N_sf"/>
</dbReference>
<dbReference type="Pfam" id="PF00571">
    <property type="entry name" value="CBS"/>
    <property type="match status" value="1"/>
</dbReference>
<evidence type="ECO:0000256" key="9">
    <source>
        <dbReference type="RuleBase" id="RU362011"/>
    </source>
</evidence>
<name>F9Y3K2_KETVW</name>
<evidence type="ECO:0000256" key="7">
    <source>
        <dbReference type="ARBA" id="ARBA00023136"/>
    </source>
</evidence>
<dbReference type="Pfam" id="PF01769">
    <property type="entry name" value="MgtE"/>
    <property type="match status" value="1"/>
</dbReference>
<keyword evidence="8" id="KW-0129">CBS domain</keyword>
<dbReference type="eggNOG" id="COG2239">
    <property type="taxonomic scope" value="Bacteria"/>
</dbReference>
<feature type="transmembrane region" description="Helical" evidence="9">
    <location>
        <begin position="323"/>
        <end position="350"/>
    </location>
</feature>
<dbReference type="PANTHER" id="PTHR43773:SF1">
    <property type="entry name" value="MAGNESIUM TRANSPORTER MGTE"/>
    <property type="match status" value="1"/>
</dbReference>
<keyword evidence="6 9" id="KW-1133">Transmembrane helix</keyword>
<dbReference type="SMART" id="SM00116">
    <property type="entry name" value="CBS"/>
    <property type="match status" value="2"/>
</dbReference>
<dbReference type="GO" id="GO:0046872">
    <property type="term" value="F:metal ion binding"/>
    <property type="evidence" value="ECO:0007669"/>
    <property type="project" value="UniProtKB-KW"/>
</dbReference>
<evidence type="ECO:0000256" key="5">
    <source>
        <dbReference type="ARBA" id="ARBA00022842"/>
    </source>
</evidence>
<dbReference type="InterPro" id="IPR006667">
    <property type="entry name" value="SLC41_membr_dom"/>
</dbReference>
<dbReference type="RefSeq" id="WP_013384985.1">
    <property type="nucleotide sequence ID" value="NC_017384.1"/>
</dbReference>
<dbReference type="CDD" id="cd04606">
    <property type="entry name" value="CBS_pair_Mg_transporter"/>
    <property type="match status" value="1"/>
</dbReference>
<evidence type="ECO:0000313" key="12">
    <source>
        <dbReference type="Proteomes" id="UP000000692"/>
    </source>
</evidence>
<dbReference type="GO" id="GO:0015095">
    <property type="term" value="F:magnesium ion transmembrane transporter activity"/>
    <property type="evidence" value="ECO:0007669"/>
    <property type="project" value="UniProtKB-UniRule"/>
</dbReference>
<keyword evidence="4 9" id="KW-0812">Transmembrane</keyword>
<dbReference type="PATRIC" id="fig|759362.5.peg.1844"/>
<dbReference type="HOGENOM" id="CLU_037408_1_0_5"/>
<comment type="function">
    <text evidence="9">Acts as a magnesium transporter.</text>
</comment>
<keyword evidence="7 9" id="KW-0472">Membrane</keyword>
<dbReference type="InterPro" id="IPR006669">
    <property type="entry name" value="MgtE_transporter"/>
</dbReference>
<sequence>MDQHDEKIIDAEESYGLSTRLFDEVLDAIEADDAPAIDAALEPLHAADIADLIEQLNTRDRRALLQLWPNGVDGEILSELDENLRDEVIAQLNPDQLAEAVRDLESDDVVDLVEYLDAPQQEAVLDALDASDRVAVEKALAYPEESAGRLMQVEVAKAPEHWTVGEAIDFLRSDIALPDQFYHLVLVDPRMRPIGQATLGRILSSARATPLKDILEETFITFNVNDDEGDVARAFNQYHLISSPVVDSDDRLVGVITIDDAMIVLDEEHTEDMLRLAGVGENATISDSVFETVKQRFPWLFVNLITVNIAALIVGLFDQTIAAYVALAALMPVVASMGGSAGTQSLTVAVRAIATNDLTASNAWRVIRREMFVGLLNGLVFAVVMGAVGTFGYGSALLGLTLALAMLINLVVAALAGVLVPVVLDKLKLDPALASGTFVTTTTDMVGFFAFLGLATVILL</sequence>
<accession>F9Y3K2</accession>
<evidence type="ECO:0000256" key="1">
    <source>
        <dbReference type="ARBA" id="ARBA00004141"/>
    </source>
</evidence>
<dbReference type="InterPro" id="IPR006668">
    <property type="entry name" value="Mg_transptr_MgtE_intracell_dom"/>
</dbReference>
<comment type="similarity">
    <text evidence="2 9">Belongs to the SLC41A transporter family.</text>
</comment>
<dbReference type="InterPro" id="IPR036739">
    <property type="entry name" value="SLC41_membr_dom_sf"/>
</dbReference>
<comment type="subcellular location">
    <subcellularLocation>
        <location evidence="9">Cell membrane</location>
        <topology evidence="9">Multi-pass membrane protein</topology>
    </subcellularLocation>
    <subcellularLocation>
        <location evidence="1">Membrane</location>
        <topology evidence="1">Multi-pass membrane protein</topology>
    </subcellularLocation>
</comment>
<dbReference type="SUPFAM" id="SSF161093">
    <property type="entry name" value="MgtE membrane domain-like"/>
    <property type="match status" value="1"/>
</dbReference>
<dbReference type="InterPro" id="IPR046342">
    <property type="entry name" value="CBS_dom_sf"/>
</dbReference>
<feature type="transmembrane region" description="Helical" evidence="9">
    <location>
        <begin position="297"/>
        <end position="317"/>
    </location>
</feature>
<keyword evidence="12" id="KW-1185">Reference proteome</keyword>
<evidence type="ECO:0000313" key="11">
    <source>
        <dbReference type="EMBL" id="AEM41622.1"/>
    </source>
</evidence>
<evidence type="ECO:0000256" key="4">
    <source>
        <dbReference type="ARBA" id="ARBA00022692"/>
    </source>
</evidence>
<dbReference type="KEGG" id="kvl:KVU_1783"/>
<dbReference type="Gene3D" id="1.10.357.20">
    <property type="entry name" value="SLC41 divalent cation transporters, integral membrane domain"/>
    <property type="match status" value="1"/>
</dbReference>
<dbReference type="EMBL" id="CP002018">
    <property type="protein sequence ID" value="AEM41622.1"/>
    <property type="molecule type" value="Genomic_DNA"/>
</dbReference>
<evidence type="ECO:0000256" key="3">
    <source>
        <dbReference type="ARBA" id="ARBA00022448"/>
    </source>
</evidence>
<dbReference type="NCBIfam" id="TIGR00400">
    <property type="entry name" value="mgtE"/>
    <property type="match status" value="1"/>
</dbReference>
<dbReference type="InterPro" id="IPR000644">
    <property type="entry name" value="CBS_dom"/>
</dbReference>
<evidence type="ECO:0000256" key="8">
    <source>
        <dbReference type="PROSITE-ProRule" id="PRU00703"/>
    </source>
</evidence>
<dbReference type="SUPFAM" id="SSF158791">
    <property type="entry name" value="MgtE N-terminal domain-like"/>
    <property type="match status" value="1"/>
</dbReference>
<evidence type="ECO:0000256" key="6">
    <source>
        <dbReference type="ARBA" id="ARBA00022989"/>
    </source>
</evidence>
<dbReference type="OrthoDB" id="9790355at2"/>
<keyword evidence="5 9" id="KW-0460">Magnesium</keyword>
<reference evidence="11 12" key="1">
    <citation type="journal article" date="2011" name="J. Bacteriol.">
        <title>Complete genome sequence of the industrial strain Ketogulonicigenium vulgare WSH-001.</title>
        <authorList>
            <person name="Liu L."/>
            <person name="Li Y."/>
            <person name="Zhang J."/>
            <person name="Zhou Z."/>
            <person name="Liu J."/>
            <person name="Li X."/>
            <person name="Zhou J."/>
            <person name="Du G."/>
            <person name="Wang L."/>
            <person name="Chen J."/>
        </authorList>
    </citation>
    <scope>NUCLEOTIDE SEQUENCE [LARGE SCALE GENOMIC DNA]</scope>
    <source>
        <strain evidence="11 12">WSH-001</strain>
    </source>
</reference>
<dbReference type="GO" id="GO:0016740">
    <property type="term" value="F:transferase activity"/>
    <property type="evidence" value="ECO:0007669"/>
    <property type="project" value="UniProtKB-KW"/>
</dbReference>
<keyword evidence="9" id="KW-0479">Metal-binding</keyword>
<dbReference type="SUPFAM" id="SSF54631">
    <property type="entry name" value="CBS-domain pair"/>
    <property type="match status" value="1"/>
</dbReference>
<dbReference type="PANTHER" id="PTHR43773">
    <property type="entry name" value="MAGNESIUM TRANSPORTER MGTE"/>
    <property type="match status" value="1"/>
</dbReference>
<dbReference type="AlphaFoldDB" id="F9Y3K2"/>
<dbReference type="Pfam" id="PF03448">
    <property type="entry name" value="MgtE_N"/>
    <property type="match status" value="1"/>
</dbReference>
<dbReference type="Gene3D" id="1.25.60.10">
    <property type="entry name" value="MgtE N-terminal domain-like"/>
    <property type="match status" value="1"/>
</dbReference>
<comment type="subunit">
    <text evidence="9">Homodimer.</text>
</comment>
<feature type="transmembrane region" description="Helical" evidence="9">
    <location>
        <begin position="436"/>
        <end position="459"/>
    </location>
</feature>
<dbReference type="SMART" id="SM00924">
    <property type="entry name" value="MgtE_N"/>
    <property type="match status" value="1"/>
</dbReference>
<dbReference type="Gene3D" id="3.10.580.10">
    <property type="entry name" value="CBS-domain"/>
    <property type="match status" value="1"/>
</dbReference>
<keyword evidence="3 9" id="KW-0813">Transport</keyword>
<evidence type="ECO:0000259" key="10">
    <source>
        <dbReference type="PROSITE" id="PS51371"/>
    </source>
</evidence>
<evidence type="ECO:0000256" key="2">
    <source>
        <dbReference type="ARBA" id="ARBA00009749"/>
    </source>
</evidence>
<feature type="domain" description="CBS" evidence="10">
    <location>
        <begin position="215"/>
        <end position="271"/>
    </location>
</feature>
<organism evidence="11 12">
    <name type="scientific">Ketogulonicigenium vulgare (strain WSH-001)</name>
    <dbReference type="NCBI Taxonomy" id="759362"/>
    <lineage>
        <taxon>Bacteria</taxon>
        <taxon>Pseudomonadati</taxon>
        <taxon>Pseudomonadota</taxon>
        <taxon>Alphaproteobacteria</taxon>
        <taxon>Rhodobacterales</taxon>
        <taxon>Roseobacteraceae</taxon>
        <taxon>Ketogulonicigenium</taxon>
    </lineage>
</organism>
<feature type="transmembrane region" description="Helical" evidence="9">
    <location>
        <begin position="371"/>
        <end position="394"/>
    </location>
</feature>
<proteinExistence type="inferred from homology"/>
<dbReference type="GO" id="GO:0005886">
    <property type="term" value="C:plasma membrane"/>
    <property type="evidence" value="ECO:0007669"/>
    <property type="project" value="UniProtKB-SubCell"/>
</dbReference>
<feature type="transmembrane region" description="Helical" evidence="9">
    <location>
        <begin position="400"/>
        <end position="424"/>
    </location>
</feature>
<keyword evidence="9" id="KW-1003">Cell membrane</keyword>
<protein>
    <recommendedName>
        <fullName evidence="9">Magnesium transporter MgtE</fullName>
    </recommendedName>
</protein>
<gene>
    <name evidence="11" type="primary">mgtE</name>
    <name evidence="11" type="ordered locus">KVU_1783</name>
</gene>
<dbReference type="Proteomes" id="UP000000692">
    <property type="component" value="Chromosome"/>
</dbReference>
<dbReference type="PROSITE" id="PS51371">
    <property type="entry name" value="CBS"/>
    <property type="match status" value="1"/>
</dbReference>